<evidence type="ECO:0000313" key="1">
    <source>
        <dbReference type="EMBL" id="GFC79020.1"/>
    </source>
</evidence>
<proteinExistence type="predicted"/>
<name>A0A699QYX6_TANCI</name>
<comment type="caution">
    <text evidence="1">The sequence shown here is derived from an EMBL/GenBank/DDBJ whole genome shotgun (WGS) entry which is preliminary data.</text>
</comment>
<gene>
    <name evidence="1" type="ORF">Tci_850990</name>
</gene>
<protein>
    <submittedName>
        <fullName evidence="1">Uncharacterized protein</fullName>
    </submittedName>
</protein>
<dbReference type="AlphaFoldDB" id="A0A699QYX6"/>
<sequence>MTTTAPQQVALDNALVPHEKRVKINKCNMRIDPTKTQKEPTYQVVLDALALATYYPAFLINVDVPKIYMHQFWFTITRKTLLLTCLRLIRKGLLLTWKYSKRSSKFILDFQLKSLMHFHQMKILSPSLRNLDTKETLNLSLKLLLVICTKLEEPLH</sequence>
<accession>A0A699QYX6</accession>
<reference evidence="1" key="1">
    <citation type="journal article" date="2019" name="Sci. Rep.">
        <title>Draft genome of Tanacetum cinerariifolium, the natural source of mosquito coil.</title>
        <authorList>
            <person name="Yamashiro T."/>
            <person name="Shiraishi A."/>
            <person name="Satake H."/>
            <person name="Nakayama K."/>
        </authorList>
    </citation>
    <scope>NUCLEOTIDE SEQUENCE</scope>
</reference>
<organism evidence="1">
    <name type="scientific">Tanacetum cinerariifolium</name>
    <name type="common">Dalmatian daisy</name>
    <name type="synonym">Chrysanthemum cinerariifolium</name>
    <dbReference type="NCBI Taxonomy" id="118510"/>
    <lineage>
        <taxon>Eukaryota</taxon>
        <taxon>Viridiplantae</taxon>
        <taxon>Streptophyta</taxon>
        <taxon>Embryophyta</taxon>
        <taxon>Tracheophyta</taxon>
        <taxon>Spermatophyta</taxon>
        <taxon>Magnoliopsida</taxon>
        <taxon>eudicotyledons</taxon>
        <taxon>Gunneridae</taxon>
        <taxon>Pentapetalae</taxon>
        <taxon>asterids</taxon>
        <taxon>campanulids</taxon>
        <taxon>Asterales</taxon>
        <taxon>Asteraceae</taxon>
        <taxon>Asteroideae</taxon>
        <taxon>Anthemideae</taxon>
        <taxon>Anthemidinae</taxon>
        <taxon>Tanacetum</taxon>
    </lineage>
</organism>
<dbReference type="EMBL" id="BKCJ011068469">
    <property type="protein sequence ID" value="GFC79020.1"/>
    <property type="molecule type" value="Genomic_DNA"/>
</dbReference>